<dbReference type="InterPro" id="IPR050595">
    <property type="entry name" value="Bact_response_regulator"/>
</dbReference>
<dbReference type="Gene3D" id="3.40.50.2300">
    <property type="match status" value="1"/>
</dbReference>
<evidence type="ECO:0000259" key="4">
    <source>
        <dbReference type="PROSITE" id="PS50110"/>
    </source>
</evidence>
<reference evidence="6" key="1">
    <citation type="submission" date="2019-08" db="EMBL/GenBank/DDBJ databases">
        <title>Limnoglobus roseus gen. nov., sp. nov., a novel freshwater planctomycete with a giant genome from the family Gemmataceae.</title>
        <authorList>
            <person name="Kulichevskaya I.S."/>
            <person name="Naumoff D.G."/>
            <person name="Miroshnikov K."/>
            <person name="Ivanova A."/>
            <person name="Philippov D.A."/>
            <person name="Hakobyan A."/>
            <person name="Rijpstra I.C."/>
            <person name="Sinninghe Damste J.S."/>
            <person name="Liesack W."/>
            <person name="Dedysh S.N."/>
        </authorList>
    </citation>
    <scope>NUCLEOTIDE SEQUENCE [LARGE SCALE GENOMIC DNA]</scope>
    <source>
        <strain evidence="6">PX52</strain>
    </source>
</reference>
<evidence type="ECO:0000256" key="1">
    <source>
        <dbReference type="ARBA" id="ARBA00022553"/>
    </source>
</evidence>
<dbReference type="GO" id="GO:0000160">
    <property type="term" value="P:phosphorelay signal transduction system"/>
    <property type="evidence" value="ECO:0007669"/>
    <property type="project" value="InterPro"/>
</dbReference>
<dbReference type="EMBL" id="CP042425">
    <property type="protein sequence ID" value="QEL20500.1"/>
    <property type="molecule type" value="Genomic_DNA"/>
</dbReference>
<keyword evidence="1 2" id="KW-0597">Phosphoprotein</keyword>
<feature type="region of interest" description="Disordered" evidence="3">
    <location>
        <begin position="133"/>
        <end position="168"/>
    </location>
</feature>
<sequence>MTTPTLRPLSTLVVDNSRDAADSLADLLRLYGHQAAATYSGSQAVAVLGDRPVDVVLIDPAMPGLVGNALLRRVAAASPRKRPFVVVTTGSSDDHDRDDWRAAGADLVLMKPLPEGLVGGLLRRIRHFLDTLGPPTDEPGIAGPAGGTDARCDIRSSPPRRLPGKVSS</sequence>
<gene>
    <name evidence="5" type="ORF">PX52LOC_07604</name>
</gene>
<keyword evidence="6" id="KW-1185">Reference proteome</keyword>
<dbReference type="PANTHER" id="PTHR44591">
    <property type="entry name" value="STRESS RESPONSE REGULATOR PROTEIN 1"/>
    <property type="match status" value="1"/>
</dbReference>
<dbReference type="AlphaFoldDB" id="A0A5C1AND2"/>
<feature type="domain" description="Response regulatory" evidence="4">
    <location>
        <begin position="10"/>
        <end position="126"/>
    </location>
</feature>
<dbReference type="PANTHER" id="PTHR44591:SF3">
    <property type="entry name" value="RESPONSE REGULATORY DOMAIN-CONTAINING PROTEIN"/>
    <property type="match status" value="1"/>
</dbReference>
<accession>A0A5C1AND2</accession>
<feature type="modified residue" description="4-aspartylphosphate" evidence="2">
    <location>
        <position position="59"/>
    </location>
</feature>
<dbReference type="InterPro" id="IPR001789">
    <property type="entry name" value="Sig_transdc_resp-reg_receiver"/>
</dbReference>
<dbReference type="InterPro" id="IPR011006">
    <property type="entry name" value="CheY-like_superfamily"/>
</dbReference>
<protein>
    <submittedName>
        <fullName evidence="5">Response regulator</fullName>
    </submittedName>
</protein>
<dbReference type="RefSeq" id="WP_149114795.1">
    <property type="nucleotide sequence ID" value="NZ_CP042425.1"/>
</dbReference>
<dbReference type="KEGG" id="lrs:PX52LOC_07604"/>
<evidence type="ECO:0000256" key="3">
    <source>
        <dbReference type="SAM" id="MobiDB-lite"/>
    </source>
</evidence>
<dbReference type="Proteomes" id="UP000324974">
    <property type="component" value="Chromosome"/>
</dbReference>
<dbReference type="PROSITE" id="PS50110">
    <property type="entry name" value="RESPONSE_REGULATORY"/>
    <property type="match status" value="1"/>
</dbReference>
<name>A0A5C1AND2_9BACT</name>
<dbReference type="SMART" id="SM00448">
    <property type="entry name" value="REC"/>
    <property type="match status" value="1"/>
</dbReference>
<proteinExistence type="predicted"/>
<evidence type="ECO:0000313" key="5">
    <source>
        <dbReference type="EMBL" id="QEL20500.1"/>
    </source>
</evidence>
<dbReference type="OrthoDB" id="9800897at2"/>
<dbReference type="Pfam" id="PF00072">
    <property type="entry name" value="Response_reg"/>
    <property type="match status" value="1"/>
</dbReference>
<evidence type="ECO:0000313" key="6">
    <source>
        <dbReference type="Proteomes" id="UP000324974"/>
    </source>
</evidence>
<evidence type="ECO:0000256" key="2">
    <source>
        <dbReference type="PROSITE-ProRule" id="PRU00169"/>
    </source>
</evidence>
<organism evidence="5 6">
    <name type="scientific">Limnoglobus roseus</name>
    <dbReference type="NCBI Taxonomy" id="2598579"/>
    <lineage>
        <taxon>Bacteria</taxon>
        <taxon>Pseudomonadati</taxon>
        <taxon>Planctomycetota</taxon>
        <taxon>Planctomycetia</taxon>
        <taxon>Gemmatales</taxon>
        <taxon>Gemmataceae</taxon>
        <taxon>Limnoglobus</taxon>
    </lineage>
</organism>
<dbReference type="SUPFAM" id="SSF52172">
    <property type="entry name" value="CheY-like"/>
    <property type="match status" value="1"/>
</dbReference>